<dbReference type="PROSITE" id="PS50181">
    <property type="entry name" value="FBOX"/>
    <property type="match status" value="1"/>
</dbReference>
<gene>
    <name evidence="3" type="primary">LOC108663668</name>
</gene>
<dbReference type="NCBIfam" id="TIGR01640">
    <property type="entry name" value="F_box_assoc_1"/>
    <property type="match status" value="1"/>
</dbReference>
<dbReference type="InterPro" id="IPR036047">
    <property type="entry name" value="F-box-like_dom_sf"/>
</dbReference>
<evidence type="ECO:0000313" key="3">
    <source>
        <dbReference type="RefSeq" id="XP_017984403.1"/>
    </source>
</evidence>
<dbReference type="InterPro" id="IPR017451">
    <property type="entry name" value="F-box-assoc_interact_dom"/>
</dbReference>
<accession>A0AB32X1V3</accession>
<reference evidence="3" key="2">
    <citation type="submission" date="2025-08" db="UniProtKB">
        <authorList>
            <consortium name="RefSeq"/>
        </authorList>
    </citation>
    <scope>IDENTIFICATION</scope>
</reference>
<sequence>MKNCSMLMPITYKELPETLVMEILLMLPVKSLMRFKCVCKTWCSSFRTSYFITNHKKNNLNLLIWYVDKVPRYSLFSIETKIKKHGGPGEFNLKVKENIHIPTGQTGLGLCNGLLCLHDSYRITLWNPSTREVKLLPKSTISSPPSTSHTSFYCIGFGGLISKIIFQIHLYSLNTDSWREIRHPNVYIYAPELFSTYLNEIYHWKAIDDDVGDLILSFDMAEDVFSTLPLPNFGMSNDECLWHITSFNEAAAVTVSPTTGMENKYDIWVLSGHSWTKQLTIGSIFGRPLAFWKNGELLLESENDTLVMFDTCTGELQDFGITCLSTQGS</sequence>
<dbReference type="Proteomes" id="UP000694886">
    <property type="component" value="Chromosome 10"/>
</dbReference>
<dbReference type="RefSeq" id="XP_017984403.1">
    <property type="nucleotide sequence ID" value="XM_018128914.1"/>
</dbReference>
<feature type="domain" description="F-box" evidence="1">
    <location>
        <begin position="9"/>
        <end position="55"/>
    </location>
</feature>
<dbReference type="PANTHER" id="PTHR31672:SF13">
    <property type="entry name" value="F-BOX PROTEIN CPR30-LIKE"/>
    <property type="match status" value="1"/>
</dbReference>
<organism evidence="2 3">
    <name type="scientific">Theobroma cacao</name>
    <name type="common">Cacao</name>
    <name type="synonym">Cocoa</name>
    <dbReference type="NCBI Taxonomy" id="3641"/>
    <lineage>
        <taxon>Eukaryota</taxon>
        <taxon>Viridiplantae</taxon>
        <taxon>Streptophyta</taxon>
        <taxon>Embryophyta</taxon>
        <taxon>Tracheophyta</taxon>
        <taxon>Spermatophyta</taxon>
        <taxon>Magnoliopsida</taxon>
        <taxon>eudicotyledons</taxon>
        <taxon>Gunneridae</taxon>
        <taxon>Pentapetalae</taxon>
        <taxon>rosids</taxon>
        <taxon>malvids</taxon>
        <taxon>Malvales</taxon>
        <taxon>Malvaceae</taxon>
        <taxon>Byttnerioideae</taxon>
        <taxon>Theobroma</taxon>
    </lineage>
</organism>
<evidence type="ECO:0000313" key="2">
    <source>
        <dbReference type="Proteomes" id="UP000694886"/>
    </source>
</evidence>
<dbReference type="CDD" id="cd22157">
    <property type="entry name" value="F-box_AtFBW1-like"/>
    <property type="match status" value="1"/>
</dbReference>
<dbReference type="Pfam" id="PF00646">
    <property type="entry name" value="F-box"/>
    <property type="match status" value="1"/>
</dbReference>
<dbReference type="SUPFAM" id="SSF81383">
    <property type="entry name" value="F-box domain"/>
    <property type="match status" value="1"/>
</dbReference>
<dbReference type="InterPro" id="IPR006527">
    <property type="entry name" value="F-box-assoc_dom_typ1"/>
</dbReference>
<protein>
    <submittedName>
        <fullName evidence="3">F-box protein At3g10240</fullName>
    </submittedName>
</protein>
<name>A0AB32X1V3_THECC</name>
<evidence type="ECO:0000259" key="1">
    <source>
        <dbReference type="PROSITE" id="PS50181"/>
    </source>
</evidence>
<reference evidence="2" key="1">
    <citation type="journal article" date="1997" name="Nucleic Acids Res.">
        <title>tRNAscan-SE: a program for improved detection of transfer RNA genes in genomic sequence.</title>
        <authorList>
            <person name="Lowe T.M."/>
            <person name="Eddy S.R."/>
        </authorList>
    </citation>
    <scope>NUCLEOTIDE SEQUENCE [LARGE SCALE GENOMIC DNA]</scope>
    <source>
        <strain evidence="2">r\B97-61/B2</strain>
    </source>
</reference>
<dbReference type="SUPFAM" id="SSF50965">
    <property type="entry name" value="Galactose oxidase, central domain"/>
    <property type="match status" value="1"/>
</dbReference>
<dbReference type="AlphaFoldDB" id="A0AB32X1V3"/>
<dbReference type="SMART" id="SM00256">
    <property type="entry name" value="FBOX"/>
    <property type="match status" value="1"/>
</dbReference>
<dbReference type="Gene3D" id="1.20.1280.50">
    <property type="match status" value="1"/>
</dbReference>
<dbReference type="InterPro" id="IPR001810">
    <property type="entry name" value="F-box_dom"/>
</dbReference>
<dbReference type="KEGG" id="tcc:108663668"/>
<dbReference type="InterPro" id="IPR011043">
    <property type="entry name" value="Gal_Oxase/kelch_b-propeller"/>
</dbReference>
<dbReference type="Gramene" id="Tc10v2_t012970.1">
    <property type="protein sequence ID" value="Tc10v2_p012970.1"/>
    <property type="gene ID" value="Tc10v2_g012970"/>
</dbReference>
<dbReference type="InterPro" id="IPR050796">
    <property type="entry name" value="SCF_F-box_component"/>
</dbReference>
<dbReference type="GeneID" id="108663668"/>
<dbReference type="Pfam" id="PF07734">
    <property type="entry name" value="FBA_1"/>
    <property type="match status" value="1"/>
</dbReference>
<proteinExistence type="predicted"/>
<dbReference type="PANTHER" id="PTHR31672">
    <property type="entry name" value="BNACNNG10540D PROTEIN"/>
    <property type="match status" value="1"/>
</dbReference>